<dbReference type="AlphaFoldDB" id="A0A072NWJ9"/>
<evidence type="ECO:0000256" key="4">
    <source>
        <dbReference type="ARBA" id="ARBA00012350"/>
    </source>
</evidence>
<evidence type="ECO:0000256" key="10">
    <source>
        <dbReference type="PIRNR" id="PIRNR016302"/>
    </source>
</evidence>
<dbReference type="GO" id="GO:0008496">
    <property type="term" value="F:mannan endo-1,6-alpha-mannosidase activity"/>
    <property type="evidence" value="ECO:0007669"/>
    <property type="project" value="UniProtKB-UniRule"/>
</dbReference>
<dbReference type="VEuPathDB" id="FungiDB:A1O9_11484"/>
<evidence type="ECO:0000256" key="5">
    <source>
        <dbReference type="ARBA" id="ARBA00022729"/>
    </source>
</evidence>
<dbReference type="Pfam" id="PF03663">
    <property type="entry name" value="Glyco_hydro_76"/>
    <property type="match status" value="1"/>
</dbReference>
<evidence type="ECO:0000313" key="13">
    <source>
        <dbReference type="Proteomes" id="UP000027920"/>
    </source>
</evidence>
<keyword evidence="5 11" id="KW-0732">Signal</keyword>
<protein>
    <recommendedName>
        <fullName evidence="4 10">Mannan endo-1,6-alpha-mannosidase</fullName>
        <ecNumber evidence="4 10">3.2.1.101</ecNumber>
    </recommendedName>
</protein>
<dbReference type="SUPFAM" id="SSF48208">
    <property type="entry name" value="Six-hairpin glycosidases"/>
    <property type="match status" value="1"/>
</dbReference>
<dbReference type="InterPro" id="IPR014480">
    <property type="entry name" value="Mannan-1_6-alpha_mannosidase"/>
</dbReference>
<keyword evidence="7" id="KW-0472">Membrane</keyword>
<evidence type="ECO:0000256" key="8">
    <source>
        <dbReference type="ARBA" id="ARBA00023180"/>
    </source>
</evidence>
<keyword evidence="9 10" id="KW-0326">Glycosidase</keyword>
<dbReference type="Proteomes" id="UP000027920">
    <property type="component" value="Unassembled WGS sequence"/>
</dbReference>
<comment type="catalytic activity">
    <reaction evidence="1 10">
        <text>Random hydrolysis of (1-&gt;6)-alpha-D-mannosidic linkages in unbranched (1-&gt;6)-mannans.</text>
        <dbReference type="EC" id="3.2.1.101"/>
    </reaction>
</comment>
<sequence length="401" mass="44436">MYLPKSSCCKSALLYSVLCYVSVAAIELNVDDVDSIRSAAATAAYGLQAMYTGNRSGGVLGKFPYPPFYWWLSGAVWGGMVDYEHYTGDQSYFNVTYEALVSQISPTLNYLPIAEKFDEGNDDVAFWAFGAMSAAEYGWPEPPESYPTWLGICVNVFNDFVARWELASNTCGGGLKWQIFESSAGYYYKNSISNGCFFQLAARLWRYTGNSTYYEWAEDVWTWSTAIGLVSNTDGDYIVFDGADETLNCTSLDHTRWSYNSAVYLHGAAVLANTTVQPDEWTSRTIGLLNGASAFMSPFPNATNIIYEQQCELTWDCNVDQYSFKAYLSRWLGQTSILVPLTSEKIREILRASSVAACAICTGGGDEITCGARWYIERWDGTSGVGQALSAMEVLTALLVR</sequence>
<comment type="caution">
    <text evidence="12">The sequence shown here is derived from an EMBL/GenBank/DDBJ whole genome shotgun (WGS) entry which is preliminary data.</text>
</comment>
<evidence type="ECO:0000256" key="9">
    <source>
        <dbReference type="ARBA" id="ARBA00023295"/>
    </source>
</evidence>
<evidence type="ECO:0000256" key="3">
    <source>
        <dbReference type="ARBA" id="ARBA00009699"/>
    </source>
</evidence>
<keyword evidence="6 10" id="KW-0378">Hydrolase</keyword>
<proteinExistence type="inferred from homology"/>
<keyword evidence="13" id="KW-1185">Reference proteome</keyword>
<evidence type="ECO:0000256" key="7">
    <source>
        <dbReference type="ARBA" id="ARBA00023136"/>
    </source>
</evidence>
<keyword evidence="8" id="KW-0325">Glycoprotein</keyword>
<comment type="subcellular location">
    <subcellularLocation>
        <location evidence="2">Endomembrane system</location>
    </subcellularLocation>
</comment>
<dbReference type="PANTHER" id="PTHR12145:SF36">
    <property type="entry name" value="MANNAN ENDO-1,6-ALPHA-MANNOSIDASE DCW1"/>
    <property type="match status" value="1"/>
</dbReference>
<dbReference type="HOGENOM" id="CLU_025694_2_0_1"/>
<evidence type="ECO:0000256" key="2">
    <source>
        <dbReference type="ARBA" id="ARBA00004308"/>
    </source>
</evidence>
<name>A0A072NWJ9_9EURO</name>
<dbReference type="PIRSF" id="PIRSF016302">
    <property type="entry name" value="Man_a_manosd"/>
    <property type="match status" value="1"/>
</dbReference>
<comment type="similarity">
    <text evidence="3 10">Belongs to the glycosyl hydrolase 76 family.</text>
</comment>
<dbReference type="InterPro" id="IPR005198">
    <property type="entry name" value="Glyco_hydro_76"/>
</dbReference>
<evidence type="ECO:0000256" key="1">
    <source>
        <dbReference type="ARBA" id="ARBA00001452"/>
    </source>
</evidence>
<dbReference type="Gene3D" id="1.50.10.20">
    <property type="match status" value="1"/>
</dbReference>
<feature type="signal peptide" evidence="11">
    <location>
        <begin position="1"/>
        <end position="25"/>
    </location>
</feature>
<dbReference type="GO" id="GO:0016052">
    <property type="term" value="P:carbohydrate catabolic process"/>
    <property type="evidence" value="ECO:0007669"/>
    <property type="project" value="InterPro"/>
</dbReference>
<gene>
    <name evidence="12" type="ORF">A1O9_11484</name>
</gene>
<evidence type="ECO:0000256" key="6">
    <source>
        <dbReference type="ARBA" id="ARBA00022801"/>
    </source>
</evidence>
<dbReference type="InterPro" id="IPR008928">
    <property type="entry name" value="6-hairpin_glycosidase_sf"/>
</dbReference>
<dbReference type="FunFam" id="1.50.10.20:FF:000006">
    <property type="entry name" value="Mannan endo-1,6-alpha-mannosidase"/>
    <property type="match status" value="1"/>
</dbReference>
<dbReference type="EMBL" id="AMGV01000018">
    <property type="protein sequence ID" value="KEF52244.1"/>
    <property type="molecule type" value="Genomic_DNA"/>
</dbReference>
<accession>A0A072NWJ9</accession>
<reference evidence="12 13" key="1">
    <citation type="submission" date="2013-03" db="EMBL/GenBank/DDBJ databases">
        <title>The Genome Sequence of Exophiala aquamarina CBS 119918.</title>
        <authorList>
            <consortium name="The Broad Institute Genomics Platform"/>
            <person name="Cuomo C."/>
            <person name="de Hoog S."/>
            <person name="Gorbushina A."/>
            <person name="Walker B."/>
            <person name="Young S.K."/>
            <person name="Zeng Q."/>
            <person name="Gargeya S."/>
            <person name="Fitzgerald M."/>
            <person name="Haas B."/>
            <person name="Abouelleil A."/>
            <person name="Allen A.W."/>
            <person name="Alvarado L."/>
            <person name="Arachchi H.M."/>
            <person name="Berlin A.M."/>
            <person name="Chapman S.B."/>
            <person name="Gainer-Dewar J."/>
            <person name="Goldberg J."/>
            <person name="Griggs A."/>
            <person name="Gujja S."/>
            <person name="Hansen M."/>
            <person name="Howarth C."/>
            <person name="Imamovic A."/>
            <person name="Ireland A."/>
            <person name="Larimer J."/>
            <person name="McCowan C."/>
            <person name="Murphy C."/>
            <person name="Pearson M."/>
            <person name="Poon T.W."/>
            <person name="Priest M."/>
            <person name="Roberts A."/>
            <person name="Saif S."/>
            <person name="Shea T."/>
            <person name="Sisk P."/>
            <person name="Sykes S."/>
            <person name="Wortman J."/>
            <person name="Nusbaum C."/>
            <person name="Birren B."/>
        </authorList>
    </citation>
    <scope>NUCLEOTIDE SEQUENCE [LARGE SCALE GENOMIC DNA]</scope>
    <source>
        <strain evidence="12 13">CBS 119918</strain>
    </source>
</reference>
<dbReference type="GO" id="GO:0009272">
    <property type="term" value="P:fungal-type cell wall biogenesis"/>
    <property type="evidence" value="ECO:0007669"/>
    <property type="project" value="TreeGrafter"/>
</dbReference>
<evidence type="ECO:0000313" key="12">
    <source>
        <dbReference type="EMBL" id="KEF52244.1"/>
    </source>
</evidence>
<dbReference type="PANTHER" id="PTHR12145">
    <property type="entry name" value="MANNAN ENDO-1,6-ALPHA-MANNOSIDASE DCW1"/>
    <property type="match status" value="1"/>
</dbReference>
<feature type="chain" id="PRO_5001683025" description="Mannan endo-1,6-alpha-mannosidase" evidence="11">
    <location>
        <begin position="26"/>
        <end position="401"/>
    </location>
</feature>
<evidence type="ECO:0000256" key="11">
    <source>
        <dbReference type="SAM" id="SignalP"/>
    </source>
</evidence>
<dbReference type="GO" id="GO:0012505">
    <property type="term" value="C:endomembrane system"/>
    <property type="evidence" value="ECO:0007669"/>
    <property type="project" value="UniProtKB-SubCell"/>
</dbReference>
<dbReference type="OrthoDB" id="4187847at2759"/>
<dbReference type="RefSeq" id="XP_013254834.1">
    <property type="nucleotide sequence ID" value="XM_013399380.1"/>
</dbReference>
<dbReference type="EC" id="3.2.1.101" evidence="4 10"/>
<dbReference type="GeneID" id="25286382"/>
<organism evidence="12 13">
    <name type="scientific">Exophiala aquamarina CBS 119918</name>
    <dbReference type="NCBI Taxonomy" id="1182545"/>
    <lineage>
        <taxon>Eukaryota</taxon>
        <taxon>Fungi</taxon>
        <taxon>Dikarya</taxon>
        <taxon>Ascomycota</taxon>
        <taxon>Pezizomycotina</taxon>
        <taxon>Eurotiomycetes</taxon>
        <taxon>Chaetothyriomycetidae</taxon>
        <taxon>Chaetothyriales</taxon>
        <taxon>Herpotrichiellaceae</taxon>
        <taxon>Exophiala</taxon>
    </lineage>
</organism>
<dbReference type="STRING" id="1182545.A0A072NWJ9"/>